<keyword evidence="2" id="KW-1185">Reference proteome</keyword>
<gene>
    <name evidence="1" type="ORF">NM688_g9354</name>
</gene>
<organism evidence="1 2">
    <name type="scientific">Phlebia brevispora</name>
    <dbReference type="NCBI Taxonomy" id="194682"/>
    <lineage>
        <taxon>Eukaryota</taxon>
        <taxon>Fungi</taxon>
        <taxon>Dikarya</taxon>
        <taxon>Basidiomycota</taxon>
        <taxon>Agaricomycotina</taxon>
        <taxon>Agaricomycetes</taxon>
        <taxon>Polyporales</taxon>
        <taxon>Meruliaceae</taxon>
        <taxon>Phlebia</taxon>
    </lineage>
</organism>
<comment type="caution">
    <text evidence="1">The sequence shown here is derived from an EMBL/GenBank/DDBJ whole genome shotgun (WGS) entry which is preliminary data.</text>
</comment>
<sequence length="72" mass="8288">MLTRILNRIRLLDTPSLRLRIQIVLAHMRLRPLHQLVVLPARMQDVELDLSALVPLPLPHDWAKKTPGIRSA</sequence>
<evidence type="ECO:0000313" key="2">
    <source>
        <dbReference type="Proteomes" id="UP001148662"/>
    </source>
</evidence>
<accession>A0ACC1RHA0</accession>
<dbReference type="Proteomes" id="UP001148662">
    <property type="component" value="Unassembled WGS sequence"/>
</dbReference>
<proteinExistence type="predicted"/>
<reference evidence="1" key="1">
    <citation type="submission" date="2022-07" db="EMBL/GenBank/DDBJ databases">
        <title>Genome Sequence of Phlebia brevispora.</title>
        <authorList>
            <person name="Buettner E."/>
        </authorList>
    </citation>
    <scope>NUCLEOTIDE SEQUENCE</scope>
    <source>
        <strain evidence="1">MPL23</strain>
    </source>
</reference>
<dbReference type="EMBL" id="JANHOG010002882">
    <property type="protein sequence ID" value="KAJ3519081.1"/>
    <property type="molecule type" value="Genomic_DNA"/>
</dbReference>
<name>A0ACC1RHA0_9APHY</name>
<protein>
    <submittedName>
        <fullName evidence="1">Uncharacterized protein</fullName>
    </submittedName>
</protein>
<evidence type="ECO:0000313" key="1">
    <source>
        <dbReference type="EMBL" id="KAJ3519081.1"/>
    </source>
</evidence>